<dbReference type="AlphaFoldDB" id="F0VAQ8"/>
<reference evidence="4" key="3">
    <citation type="journal article" date="2012" name="PLoS Pathog.">
        <title>Comparative genomics of the apicomplexan parasites Toxoplasma gondii and Neospora caninum: Coccidia differing in host range and transmission strategy.</title>
        <authorList>
            <person name="Reid A.J."/>
            <person name="Vermont S.J."/>
            <person name="Cotton J.A."/>
            <person name="Harris D."/>
            <person name="Hill-Cawthorne G.A."/>
            <person name="Konen-Waisman S."/>
            <person name="Latham S.M."/>
            <person name="Mourier T."/>
            <person name="Norton R."/>
            <person name="Quail M.A."/>
            <person name="Sanders M."/>
            <person name="Shanmugam D."/>
            <person name="Sohal A."/>
            <person name="Wasmuth J.D."/>
            <person name="Brunk B."/>
            <person name="Grigg M.E."/>
            <person name="Howard J.C."/>
            <person name="Parkinson J."/>
            <person name="Roos D.S."/>
            <person name="Trees A.J."/>
            <person name="Berriman M."/>
            <person name="Pain A."/>
            <person name="Wastling J.M."/>
        </authorList>
    </citation>
    <scope>NUCLEOTIDE SEQUENCE [LARGE SCALE GENOMIC DNA]</scope>
    <source>
        <strain evidence="4">Liverpool</strain>
    </source>
</reference>
<dbReference type="eggNOG" id="ENOG502TMBZ">
    <property type="taxonomic scope" value="Eukaryota"/>
</dbReference>
<organism evidence="2 4">
    <name type="scientific">Neospora caninum (strain Liverpool)</name>
    <dbReference type="NCBI Taxonomy" id="572307"/>
    <lineage>
        <taxon>Eukaryota</taxon>
        <taxon>Sar</taxon>
        <taxon>Alveolata</taxon>
        <taxon>Apicomplexa</taxon>
        <taxon>Conoidasida</taxon>
        <taxon>Coccidia</taxon>
        <taxon>Eucoccidiorida</taxon>
        <taxon>Eimeriorina</taxon>
        <taxon>Sarcocystidae</taxon>
        <taxon>Neospora</taxon>
    </lineage>
</organism>
<dbReference type="OrthoDB" id="330166at2759"/>
<name>F0VAQ8_NEOCL</name>
<reference evidence="3" key="4">
    <citation type="journal article" date="2015" name="PLoS ONE">
        <title>Comprehensive Evaluation of Toxoplasma gondii VEG and Neospora caninum LIV Genomes with Tachyzoite Stage Transcriptome and Proteome Defines Novel Transcript Features.</title>
        <authorList>
            <person name="Ramaprasad A."/>
            <person name="Mourier T."/>
            <person name="Naeem R."/>
            <person name="Malas T.B."/>
            <person name="Moussa E."/>
            <person name="Panigrahi A."/>
            <person name="Vermont S.J."/>
            <person name="Otto T.D."/>
            <person name="Wastling J."/>
            <person name="Pain A."/>
        </authorList>
    </citation>
    <scope>NUCLEOTIDE SEQUENCE</scope>
    <source>
        <strain evidence="3">Liverpool</strain>
    </source>
</reference>
<dbReference type="Pfam" id="PF04092">
    <property type="entry name" value="SAG"/>
    <property type="match status" value="2"/>
</dbReference>
<evidence type="ECO:0000313" key="3">
    <source>
        <dbReference type="EMBL" id="CEL68631.1"/>
    </source>
</evidence>
<dbReference type="Proteomes" id="UP000007494">
    <property type="component" value="Chromosome IX"/>
</dbReference>
<feature type="domain" description="SRS" evidence="1">
    <location>
        <begin position="196"/>
        <end position="327"/>
    </location>
</feature>
<gene>
    <name evidence="3" type="ORF">BN1204_043810</name>
    <name evidence="2" type="ORF">NCLIV_043810</name>
</gene>
<evidence type="ECO:0000313" key="2">
    <source>
        <dbReference type="EMBL" id="CBZ51316.1"/>
    </source>
</evidence>
<dbReference type="PRINTS" id="PR01801">
    <property type="entry name" value="SURFCEANTIGN"/>
</dbReference>
<dbReference type="EMBL" id="FR823385">
    <property type="protein sequence ID" value="CBZ51316.1"/>
    <property type="molecule type" value="Genomic_DNA"/>
</dbReference>
<reference evidence="2" key="2">
    <citation type="submission" date="2011-03" db="EMBL/GenBank/DDBJ databases">
        <title>Comparative genomics and transcriptomics of Neospora caninum and Toxoplasma gondii.</title>
        <authorList>
            <person name="Reid A.J."/>
            <person name="Sohal A."/>
            <person name="Harris D."/>
            <person name="Quail M."/>
            <person name="Sanders M."/>
            <person name="Berriman M."/>
            <person name="Wastling J.M."/>
            <person name="Pain A."/>
        </authorList>
    </citation>
    <scope>NUCLEOTIDE SEQUENCE</scope>
    <source>
        <strain evidence="2">Liverpool</strain>
    </source>
</reference>
<dbReference type="Gene3D" id="2.60.40.1320">
    <property type="entry name" value="SRS domain"/>
    <property type="match status" value="2"/>
</dbReference>
<accession>F0VAQ8</accession>
<feature type="domain" description="SRS" evidence="1">
    <location>
        <begin position="48"/>
        <end position="185"/>
    </location>
</feature>
<evidence type="ECO:0000259" key="1">
    <source>
        <dbReference type="Pfam" id="PF04092"/>
    </source>
</evidence>
<evidence type="ECO:0000313" key="4">
    <source>
        <dbReference type="Proteomes" id="UP000007494"/>
    </source>
</evidence>
<dbReference type="InParanoid" id="F0VAQ8"/>
<dbReference type="EMBL" id="LN714484">
    <property type="protein sequence ID" value="CEL68631.1"/>
    <property type="molecule type" value="Genomic_DNA"/>
</dbReference>
<dbReference type="VEuPathDB" id="ToxoDB:NCLIV_043810"/>
<dbReference type="GO" id="GO:0016020">
    <property type="term" value="C:membrane"/>
    <property type="evidence" value="ECO:0007669"/>
    <property type="project" value="InterPro"/>
</dbReference>
<dbReference type="InterPro" id="IPR007226">
    <property type="entry name" value="SRS_dom"/>
</dbReference>
<protein>
    <submittedName>
        <fullName evidence="2 3">Srs domain-containing protein</fullName>
    </submittedName>
</protein>
<dbReference type="GeneID" id="13440300"/>
<dbReference type="InterPro" id="IPR036755">
    <property type="entry name" value="SRS_dom_sf"/>
</dbReference>
<sequence length="359" mass="38078">MEGRIALSNKALATVGLVAAYVFVAVLCGLPRVNAAETSNVTCTRKSQMTTCVCSTASGVDEEASDSTDTATLSELSNGIAIQCPKATFDFVPAAETDVCVAATTAETLKSCKTNSKIPIKQFLNLKTDDNIPKWTETTVQSNEQHSIVFPEHIFPLVDKSFFVGCRQTSPDNGSAKQCVVNVSVKARTSAVKNGVLICAYGNESNESVPEVTLNSQNNSLTILCGSEGQMEPTKESLTAYHCAGSDTLDCKEVNLTEIMPTFTSSWWTTDSNNGNAPKLVIPEDGFPAQEETIVLGCNPDIAGTSKAPAGDQTAAAALPTCKVKMTLSPQTSGSLTTNASFHRLFVLVSIPLFFLGTY</sequence>
<dbReference type="InterPro" id="IPR028352">
    <property type="entry name" value="Surface_antig_SAG1"/>
</dbReference>
<reference evidence="2" key="1">
    <citation type="submission" date="2011-02" db="EMBL/GenBank/DDBJ databases">
        <authorList>
            <person name="Aslett M."/>
        </authorList>
    </citation>
    <scope>NUCLEOTIDE SEQUENCE</scope>
    <source>
        <strain evidence="2">Liverpool</strain>
    </source>
</reference>
<dbReference type="SUPFAM" id="SSF74877">
    <property type="entry name" value="Major surface antigen p30, SAG1"/>
    <property type="match status" value="2"/>
</dbReference>
<proteinExistence type="predicted"/>
<keyword evidence="4" id="KW-1185">Reference proteome</keyword>
<dbReference type="RefSeq" id="XP_003881349.1">
    <property type="nucleotide sequence ID" value="XM_003881300.1"/>
</dbReference>